<comment type="caution">
    <text evidence="1">The sequence shown here is derived from an EMBL/GenBank/DDBJ whole genome shotgun (WGS) entry which is preliminary data.</text>
</comment>
<gene>
    <name evidence="1" type="primary">NCL1_34613</name>
    <name evidence="1" type="ORF">TNCT_21131</name>
</gene>
<name>A0A8X6KZY5_TRICU</name>
<protein>
    <submittedName>
        <fullName evidence="1">Histone-lysine N-methyltransferase SETMAR</fullName>
    </submittedName>
</protein>
<dbReference type="GO" id="GO:0003676">
    <property type="term" value="F:nucleic acid binding"/>
    <property type="evidence" value="ECO:0007669"/>
    <property type="project" value="InterPro"/>
</dbReference>
<evidence type="ECO:0000313" key="2">
    <source>
        <dbReference type="Proteomes" id="UP000887116"/>
    </source>
</evidence>
<dbReference type="OrthoDB" id="6435573at2759"/>
<dbReference type="Proteomes" id="UP000887116">
    <property type="component" value="Unassembled WGS sequence"/>
</dbReference>
<dbReference type="Gene3D" id="3.30.420.10">
    <property type="entry name" value="Ribonuclease H-like superfamily/Ribonuclease H"/>
    <property type="match status" value="1"/>
</dbReference>
<dbReference type="EMBL" id="BMAO01013877">
    <property type="protein sequence ID" value="GFQ91489.1"/>
    <property type="molecule type" value="Genomic_DNA"/>
</dbReference>
<proteinExistence type="predicted"/>
<keyword evidence="2" id="KW-1185">Reference proteome</keyword>
<evidence type="ECO:0000313" key="1">
    <source>
        <dbReference type="EMBL" id="GFQ91489.1"/>
    </source>
</evidence>
<sequence>MSLRTMVQHGKRKRPLLRNGFLLHHDNVEPHIAHCVLYVLQQSNVEILTHNAEILTHPPYTPDLSPCDFWPFPQRTISRQTFCKQQSMRKGCRGTVEKALIERTFTCF</sequence>
<reference evidence="1" key="1">
    <citation type="submission" date="2020-07" db="EMBL/GenBank/DDBJ databases">
        <title>Multicomponent nature underlies the extraordinary mechanical properties of spider dragline silk.</title>
        <authorList>
            <person name="Kono N."/>
            <person name="Nakamura H."/>
            <person name="Mori M."/>
            <person name="Yoshida Y."/>
            <person name="Ohtoshi R."/>
            <person name="Malay A.D."/>
            <person name="Moran D.A.P."/>
            <person name="Tomita M."/>
            <person name="Numata K."/>
            <person name="Arakawa K."/>
        </authorList>
    </citation>
    <scope>NUCLEOTIDE SEQUENCE</scope>
</reference>
<dbReference type="InterPro" id="IPR036397">
    <property type="entry name" value="RNaseH_sf"/>
</dbReference>
<dbReference type="AlphaFoldDB" id="A0A8X6KZY5"/>
<accession>A0A8X6KZY5</accession>
<organism evidence="1 2">
    <name type="scientific">Trichonephila clavata</name>
    <name type="common">Joro spider</name>
    <name type="synonym">Nephila clavata</name>
    <dbReference type="NCBI Taxonomy" id="2740835"/>
    <lineage>
        <taxon>Eukaryota</taxon>
        <taxon>Metazoa</taxon>
        <taxon>Ecdysozoa</taxon>
        <taxon>Arthropoda</taxon>
        <taxon>Chelicerata</taxon>
        <taxon>Arachnida</taxon>
        <taxon>Araneae</taxon>
        <taxon>Araneomorphae</taxon>
        <taxon>Entelegynae</taxon>
        <taxon>Araneoidea</taxon>
        <taxon>Nephilidae</taxon>
        <taxon>Trichonephila</taxon>
    </lineage>
</organism>